<dbReference type="RefSeq" id="WP_322415465.1">
    <property type="nucleotide sequence ID" value="NZ_CP139858.1"/>
</dbReference>
<organism evidence="1 2">
    <name type="scientific">Mesorhizobium huakuii</name>
    <dbReference type="NCBI Taxonomy" id="28104"/>
    <lineage>
        <taxon>Bacteria</taxon>
        <taxon>Pseudomonadati</taxon>
        <taxon>Pseudomonadota</taxon>
        <taxon>Alphaproteobacteria</taxon>
        <taxon>Hyphomicrobiales</taxon>
        <taxon>Phyllobacteriaceae</taxon>
        <taxon>Mesorhizobium</taxon>
    </lineage>
</organism>
<name>A0ABZ0VWE8_9HYPH</name>
<evidence type="ECO:0000313" key="1">
    <source>
        <dbReference type="EMBL" id="WQC00676.1"/>
    </source>
</evidence>
<gene>
    <name evidence="1" type="ORF">U0R22_004883</name>
</gene>
<dbReference type="EMBL" id="CP139858">
    <property type="protein sequence ID" value="WQC00676.1"/>
    <property type="molecule type" value="Genomic_DNA"/>
</dbReference>
<protein>
    <submittedName>
        <fullName evidence="1">Uncharacterized protein</fullName>
    </submittedName>
</protein>
<proteinExistence type="predicted"/>
<dbReference type="Proteomes" id="UP001322481">
    <property type="component" value="Chromosome"/>
</dbReference>
<keyword evidence="2" id="KW-1185">Reference proteome</keyword>
<evidence type="ECO:0000313" key="2">
    <source>
        <dbReference type="Proteomes" id="UP001322481"/>
    </source>
</evidence>
<accession>A0ABZ0VWE8</accession>
<reference evidence="1 2" key="1">
    <citation type="submission" date="2023-11" db="EMBL/GenBank/DDBJ databases">
        <authorList>
            <person name="Panchal A.K."/>
            <person name="Meaney J.S."/>
            <person name="Karas B.J."/>
            <person name="diCenzo G.C."/>
        </authorList>
    </citation>
    <scope>NUCLEOTIDE SEQUENCE [LARGE SCALE GENOMIC DNA]</scope>
    <source>
        <strain evidence="1 2">NZP2235</strain>
    </source>
</reference>
<sequence length="74" mass="8146">MTDPTRARKFFENPAAGLSYLVHVVVAKPLHALDDLHRRGANQVNLGLDFTAAGPIVANDEPDSHYEESVYNGR</sequence>